<feature type="transmembrane region" description="Helical" evidence="1">
    <location>
        <begin position="12"/>
        <end position="31"/>
    </location>
</feature>
<reference evidence="2 3" key="1">
    <citation type="submission" date="2024-01" db="EMBL/GenBank/DDBJ databases">
        <title>Seven novel Bacillus-like species.</title>
        <authorList>
            <person name="Liu G."/>
        </authorList>
    </citation>
    <scope>NUCLEOTIDE SEQUENCE [LARGE SCALE GENOMIC DNA]</scope>
    <source>
        <strain evidence="2 3">FJAT-51614</strain>
    </source>
</reference>
<keyword evidence="1" id="KW-0472">Membrane</keyword>
<evidence type="ECO:0000256" key="1">
    <source>
        <dbReference type="SAM" id="Phobius"/>
    </source>
</evidence>
<evidence type="ECO:0000313" key="2">
    <source>
        <dbReference type="EMBL" id="MEI4771291.1"/>
    </source>
</evidence>
<keyword evidence="1" id="KW-0812">Transmembrane</keyword>
<protein>
    <submittedName>
        <fullName evidence="2">Beta-carotene 15,15'-monooxygenase</fullName>
    </submittedName>
</protein>
<dbReference type="RefSeq" id="WP_336498844.1">
    <property type="nucleotide sequence ID" value="NZ_JBAWSY010000018.1"/>
</dbReference>
<feature type="transmembrane region" description="Helical" evidence="1">
    <location>
        <begin position="43"/>
        <end position="63"/>
    </location>
</feature>
<evidence type="ECO:0000313" key="3">
    <source>
        <dbReference type="Proteomes" id="UP001364890"/>
    </source>
</evidence>
<feature type="transmembrane region" description="Helical" evidence="1">
    <location>
        <begin position="217"/>
        <end position="236"/>
    </location>
</feature>
<gene>
    <name evidence="2" type="ORF">WAX74_16825</name>
</gene>
<feature type="transmembrane region" description="Helical" evidence="1">
    <location>
        <begin position="191"/>
        <end position="212"/>
    </location>
</feature>
<organism evidence="2 3">
    <name type="scientific">Psychrobacillus mangrovi</name>
    <dbReference type="NCBI Taxonomy" id="3117745"/>
    <lineage>
        <taxon>Bacteria</taxon>
        <taxon>Bacillati</taxon>
        <taxon>Bacillota</taxon>
        <taxon>Bacilli</taxon>
        <taxon>Bacillales</taxon>
        <taxon>Bacillaceae</taxon>
        <taxon>Psychrobacillus</taxon>
    </lineage>
</organism>
<proteinExistence type="predicted"/>
<name>A0ABU8F8F7_9BACI</name>
<feature type="transmembrane region" description="Helical" evidence="1">
    <location>
        <begin position="70"/>
        <end position="90"/>
    </location>
</feature>
<feature type="transmembrane region" description="Helical" evidence="1">
    <location>
        <begin position="152"/>
        <end position="171"/>
    </location>
</feature>
<comment type="caution">
    <text evidence="2">The sequence shown here is derived from an EMBL/GenBank/DDBJ whole genome shotgun (WGS) entry which is preliminary data.</text>
</comment>
<feature type="transmembrane region" description="Helical" evidence="1">
    <location>
        <begin position="96"/>
        <end position="120"/>
    </location>
</feature>
<sequence>MVYRKTRKAHLAMVFLLLVLTSNFLLYKTGIQDFLSIQVTSDVAIGSLIDLAIIAPLLFYAAFKISIKQTIGLMVAGLVIARIFIPTELFAPFAGILYTGIAVEGLLVLAELGLLFIVIWKVPQIRKQMKEMNEGTIYSVLPAIEKVVTKNIFIQIFMSEFLIVYYAFFTWKKKAPSHTGVVTMHEKTSAVAINIMLIHAILIETIGLHWWLHEKSFILSIVLLLLNIYSVIFVLADIQVTRLHPMEIKNGKMYITQGFANRIIVPVSNIKEVEWGAAVPSKHTLKFMYKDFEEVEPQAIVYLHEAVQATMFLGMKKSVTEFAIRVDEPEKLKHLLRDFK</sequence>
<dbReference type="Proteomes" id="UP001364890">
    <property type="component" value="Unassembled WGS sequence"/>
</dbReference>
<dbReference type="EMBL" id="JBAWSY010000018">
    <property type="protein sequence ID" value="MEI4771291.1"/>
    <property type="molecule type" value="Genomic_DNA"/>
</dbReference>
<keyword evidence="3" id="KW-1185">Reference proteome</keyword>
<accession>A0ABU8F8F7</accession>
<keyword evidence="1" id="KW-1133">Transmembrane helix</keyword>